<dbReference type="EMBL" id="LT629710">
    <property type="protein sequence ID" value="SDP41577.1"/>
    <property type="molecule type" value="Genomic_DNA"/>
</dbReference>
<dbReference type="GO" id="GO:0016787">
    <property type="term" value="F:hydrolase activity"/>
    <property type="evidence" value="ECO:0007669"/>
    <property type="project" value="UniProtKB-KW"/>
</dbReference>
<dbReference type="SUPFAM" id="SSF56235">
    <property type="entry name" value="N-terminal nucleophile aminohydrolases (Ntn hydrolases)"/>
    <property type="match status" value="1"/>
</dbReference>
<name>A0A1H0SIM7_9ACTN</name>
<dbReference type="Proteomes" id="UP000198741">
    <property type="component" value="Chromosome I"/>
</dbReference>
<evidence type="ECO:0000313" key="5">
    <source>
        <dbReference type="EMBL" id="SDP41577.1"/>
    </source>
</evidence>
<comment type="similarity">
    <text evidence="1">Belongs to the gamma-glutamyltransferase family.</text>
</comment>
<evidence type="ECO:0000256" key="2">
    <source>
        <dbReference type="ARBA" id="ARBA00022679"/>
    </source>
</evidence>
<dbReference type="PRINTS" id="PR01210">
    <property type="entry name" value="GGTRANSPTASE"/>
</dbReference>
<dbReference type="Pfam" id="PF01019">
    <property type="entry name" value="G_glu_transpept"/>
    <property type="match status" value="2"/>
</dbReference>
<accession>A0A1H0SIM7</accession>
<dbReference type="InterPro" id="IPR043137">
    <property type="entry name" value="GGT_ssub_C"/>
</dbReference>
<dbReference type="PANTHER" id="PTHR43199:SF1">
    <property type="entry name" value="GLUTATHIONE HYDROLASE PROENZYME"/>
    <property type="match status" value="1"/>
</dbReference>
<dbReference type="RefSeq" id="WP_090479820.1">
    <property type="nucleotide sequence ID" value="NZ_LT629710.1"/>
</dbReference>
<keyword evidence="2" id="KW-0808">Transferase</keyword>
<reference evidence="5 6" key="1">
    <citation type="submission" date="2016-10" db="EMBL/GenBank/DDBJ databases">
        <authorList>
            <person name="de Groot N.N."/>
        </authorList>
    </citation>
    <scope>NUCLEOTIDE SEQUENCE [LARGE SCALE GENOMIC DNA]</scope>
    <source>
        <strain evidence="6">P4-7,KCTC 19426,CECT 7604</strain>
    </source>
</reference>
<keyword evidence="4" id="KW-0865">Zymogen</keyword>
<evidence type="ECO:0000313" key="6">
    <source>
        <dbReference type="Proteomes" id="UP000198741"/>
    </source>
</evidence>
<sequence length="468" mass="46574">MNRLPAGVAAGHPATAAAGLDVLAAGGSAADSAAAMILAGCVAETIFCGLGGGGFATVYEAATGTVTCLDFFVTVPGLDGTVAGPAQEISVSFGGVAVPYAMGGPTVAVPGTPAGVAALHSRFGRLSWAEIVGPAQKLAASGVEFSTAHADLLPDVAPAMMADQGIESYSRVDIAGARRLLQAGQRLYHPGLAETLAALAEQGPDVVTTGELGRAMVDAVRADGGALSVLDMAAYRVLDLVPTRVPFGPGILQVRSNDLDSFARSSASLDRDAVARGGVDRARALVAALRAPARRTETTSVVAVDSVGNACAATHSLGLGSGIWVGGVHGNSMLGEGELLRGELLPGARMPSMMVPSVVTGPDGDLLFAGGAAGGSRIRPALLQVMAGVLVQGRGVAEAVAAPRLSVTPEVVHLEPGFPPEVIAGLRAAGEELVLWDAPRPYFGGVAAAAADGPAADPRRGGAALALG</sequence>
<dbReference type="InterPro" id="IPR051792">
    <property type="entry name" value="GGT_bact"/>
</dbReference>
<dbReference type="InterPro" id="IPR029055">
    <property type="entry name" value="Ntn_hydrolases_N"/>
</dbReference>
<evidence type="ECO:0000256" key="1">
    <source>
        <dbReference type="ARBA" id="ARBA00009381"/>
    </source>
</evidence>
<proteinExistence type="inferred from homology"/>
<organism evidence="5 6">
    <name type="scientific">Nakamurella panacisegetis</name>
    <dbReference type="NCBI Taxonomy" id="1090615"/>
    <lineage>
        <taxon>Bacteria</taxon>
        <taxon>Bacillati</taxon>
        <taxon>Actinomycetota</taxon>
        <taxon>Actinomycetes</taxon>
        <taxon>Nakamurellales</taxon>
        <taxon>Nakamurellaceae</taxon>
        <taxon>Nakamurella</taxon>
    </lineage>
</organism>
<keyword evidence="6" id="KW-1185">Reference proteome</keyword>
<dbReference type="STRING" id="1090615.SAMN04515671_4125"/>
<dbReference type="AlphaFoldDB" id="A0A1H0SIM7"/>
<dbReference type="OrthoDB" id="9781342at2"/>
<evidence type="ECO:0000256" key="4">
    <source>
        <dbReference type="ARBA" id="ARBA00023145"/>
    </source>
</evidence>
<dbReference type="PANTHER" id="PTHR43199">
    <property type="entry name" value="GLUTATHIONE HYDROLASE"/>
    <property type="match status" value="1"/>
</dbReference>
<keyword evidence="3 5" id="KW-0378">Hydrolase</keyword>
<gene>
    <name evidence="5" type="ORF">SAMN04515671_4125</name>
</gene>
<dbReference type="Gene3D" id="3.60.20.40">
    <property type="match status" value="1"/>
</dbReference>
<protein>
    <submittedName>
        <fullName evidence="5">Gamma-glutamyltranspeptidase / glutathione hydrolase</fullName>
    </submittedName>
</protein>
<evidence type="ECO:0000256" key="3">
    <source>
        <dbReference type="ARBA" id="ARBA00022801"/>
    </source>
</evidence>
<dbReference type="GO" id="GO:0016740">
    <property type="term" value="F:transferase activity"/>
    <property type="evidence" value="ECO:0007669"/>
    <property type="project" value="UniProtKB-KW"/>
</dbReference>